<evidence type="ECO:0000313" key="2">
    <source>
        <dbReference type="Proteomes" id="UP000198951"/>
    </source>
</evidence>
<accession>A0A1H4C212</accession>
<name>A0A1H4C212_9FLAO</name>
<gene>
    <name evidence="1" type="ORF">SAMN05443667_105185</name>
</gene>
<evidence type="ECO:0000313" key="1">
    <source>
        <dbReference type="EMBL" id="SEA54426.1"/>
    </source>
</evidence>
<dbReference type="RefSeq" id="WP_091088249.1">
    <property type="nucleotide sequence ID" value="NZ_FNRD01000005.1"/>
</dbReference>
<dbReference type="Gene3D" id="3.10.450.50">
    <property type="match status" value="1"/>
</dbReference>
<dbReference type="AlphaFoldDB" id="A0A1H4C212"/>
<dbReference type="SUPFAM" id="SSF54427">
    <property type="entry name" value="NTF2-like"/>
    <property type="match status" value="1"/>
</dbReference>
<proteinExistence type="predicted"/>
<organism evidence="1 2">
    <name type="scientific">Flavobacterium gillisiae</name>
    <dbReference type="NCBI Taxonomy" id="150146"/>
    <lineage>
        <taxon>Bacteria</taxon>
        <taxon>Pseudomonadati</taxon>
        <taxon>Bacteroidota</taxon>
        <taxon>Flavobacteriia</taxon>
        <taxon>Flavobacteriales</taxon>
        <taxon>Flavobacteriaceae</taxon>
        <taxon>Flavobacterium</taxon>
    </lineage>
</organism>
<sequence>MTAKELVQSFYKSDALIDSATLKEYLHADVTVDWNSSKGLVQLDYDSLLDLSEELGRAYVRSKIRISHIISENDMISVRYSHFVKTIENPREEMLLAHFIAIWEIKDNKLYRGYQMSQLS</sequence>
<evidence type="ECO:0008006" key="3">
    <source>
        <dbReference type="Google" id="ProtNLM"/>
    </source>
</evidence>
<dbReference type="Proteomes" id="UP000198951">
    <property type="component" value="Unassembled WGS sequence"/>
</dbReference>
<dbReference type="EMBL" id="FNRD01000005">
    <property type="protein sequence ID" value="SEA54426.1"/>
    <property type="molecule type" value="Genomic_DNA"/>
</dbReference>
<dbReference type="OrthoDB" id="1452256at2"/>
<protein>
    <recommendedName>
        <fullName evidence="3">SnoaL-like domain-containing protein</fullName>
    </recommendedName>
</protein>
<dbReference type="InterPro" id="IPR032710">
    <property type="entry name" value="NTF2-like_dom_sf"/>
</dbReference>
<dbReference type="STRING" id="150146.SAMN05443667_105185"/>
<keyword evidence="2" id="KW-1185">Reference proteome</keyword>
<reference evidence="2" key="1">
    <citation type="submission" date="2016-10" db="EMBL/GenBank/DDBJ databases">
        <authorList>
            <person name="Varghese N."/>
            <person name="Submissions S."/>
        </authorList>
    </citation>
    <scope>NUCLEOTIDE SEQUENCE [LARGE SCALE GENOMIC DNA]</scope>
    <source>
        <strain evidence="2">DSM 22376</strain>
    </source>
</reference>